<reference evidence="2" key="1">
    <citation type="journal article" date="2023" name="Mol. Phylogenet. Evol.">
        <title>Genome-scale phylogeny and comparative genomics of the fungal order Sordariales.</title>
        <authorList>
            <person name="Hensen N."/>
            <person name="Bonometti L."/>
            <person name="Westerberg I."/>
            <person name="Brannstrom I.O."/>
            <person name="Guillou S."/>
            <person name="Cros-Aarteil S."/>
            <person name="Calhoun S."/>
            <person name="Haridas S."/>
            <person name="Kuo A."/>
            <person name="Mondo S."/>
            <person name="Pangilinan J."/>
            <person name="Riley R."/>
            <person name="LaButti K."/>
            <person name="Andreopoulos B."/>
            <person name="Lipzen A."/>
            <person name="Chen C."/>
            <person name="Yan M."/>
            <person name="Daum C."/>
            <person name="Ng V."/>
            <person name="Clum A."/>
            <person name="Steindorff A."/>
            <person name="Ohm R.A."/>
            <person name="Martin F."/>
            <person name="Silar P."/>
            <person name="Natvig D.O."/>
            <person name="Lalanne C."/>
            <person name="Gautier V."/>
            <person name="Ament-Velasquez S.L."/>
            <person name="Kruys A."/>
            <person name="Hutchinson M.I."/>
            <person name="Powell A.J."/>
            <person name="Barry K."/>
            <person name="Miller A.N."/>
            <person name="Grigoriev I.V."/>
            <person name="Debuchy R."/>
            <person name="Gladieux P."/>
            <person name="Hiltunen Thoren M."/>
            <person name="Johannesson H."/>
        </authorList>
    </citation>
    <scope>NUCLEOTIDE SEQUENCE</scope>
    <source>
        <strain evidence="2">CBS 532.94</strain>
    </source>
</reference>
<accession>A0AAN7C110</accession>
<organism evidence="2 3">
    <name type="scientific">Achaetomium macrosporum</name>
    <dbReference type="NCBI Taxonomy" id="79813"/>
    <lineage>
        <taxon>Eukaryota</taxon>
        <taxon>Fungi</taxon>
        <taxon>Dikarya</taxon>
        <taxon>Ascomycota</taxon>
        <taxon>Pezizomycotina</taxon>
        <taxon>Sordariomycetes</taxon>
        <taxon>Sordariomycetidae</taxon>
        <taxon>Sordariales</taxon>
        <taxon>Chaetomiaceae</taxon>
        <taxon>Achaetomium</taxon>
    </lineage>
</organism>
<evidence type="ECO:0000313" key="2">
    <source>
        <dbReference type="EMBL" id="KAK4233265.1"/>
    </source>
</evidence>
<proteinExistence type="predicted"/>
<evidence type="ECO:0000256" key="1">
    <source>
        <dbReference type="SAM" id="MobiDB-lite"/>
    </source>
</evidence>
<keyword evidence="3" id="KW-1185">Reference proteome</keyword>
<evidence type="ECO:0000313" key="3">
    <source>
        <dbReference type="Proteomes" id="UP001303760"/>
    </source>
</evidence>
<sequence length="65" mass="7524">MPSETIISVLSRENPTPTPHCLGPGPNTDGRDWLEVRNWTPWTEFDAKKLRAIYKDMVETPWRDA</sequence>
<dbReference type="AlphaFoldDB" id="A0AAN7C110"/>
<gene>
    <name evidence="2" type="ORF">C8A03DRAFT_39038</name>
</gene>
<feature type="region of interest" description="Disordered" evidence="1">
    <location>
        <begin position="11"/>
        <end position="30"/>
    </location>
</feature>
<name>A0AAN7C110_9PEZI</name>
<reference evidence="2" key="2">
    <citation type="submission" date="2023-05" db="EMBL/GenBank/DDBJ databases">
        <authorList>
            <consortium name="Lawrence Berkeley National Laboratory"/>
            <person name="Steindorff A."/>
            <person name="Hensen N."/>
            <person name="Bonometti L."/>
            <person name="Westerberg I."/>
            <person name="Brannstrom I.O."/>
            <person name="Guillou S."/>
            <person name="Cros-Aarteil S."/>
            <person name="Calhoun S."/>
            <person name="Haridas S."/>
            <person name="Kuo A."/>
            <person name="Mondo S."/>
            <person name="Pangilinan J."/>
            <person name="Riley R."/>
            <person name="Labutti K."/>
            <person name="Andreopoulos B."/>
            <person name="Lipzen A."/>
            <person name="Chen C."/>
            <person name="Yanf M."/>
            <person name="Daum C."/>
            <person name="Ng V."/>
            <person name="Clum A."/>
            <person name="Ohm R."/>
            <person name="Martin F."/>
            <person name="Silar P."/>
            <person name="Natvig D."/>
            <person name="Lalanne C."/>
            <person name="Gautier V."/>
            <person name="Ament-Velasquez S.L."/>
            <person name="Kruys A."/>
            <person name="Hutchinson M.I."/>
            <person name="Powell A.J."/>
            <person name="Barry K."/>
            <person name="Miller A.N."/>
            <person name="Grigoriev I.V."/>
            <person name="Debuchy R."/>
            <person name="Gladieux P."/>
            <person name="Thoren M.H."/>
            <person name="Johannesson H."/>
        </authorList>
    </citation>
    <scope>NUCLEOTIDE SEQUENCE</scope>
    <source>
        <strain evidence="2">CBS 532.94</strain>
    </source>
</reference>
<dbReference type="Proteomes" id="UP001303760">
    <property type="component" value="Unassembled WGS sequence"/>
</dbReference>
<protein>
    <submittedName>
        <fullName evidence="2">Uncharacterized protein</fullName>
    </submittedName>
</protein>
<comment type="caution">
    <text evidence="2">The sequence shown here is derived from an EMBL/GenBank/DDBJ whole genome shotgun (WGS) entry which is preliminary data.</text>
</comment>
<dbReference type="EMBL" id="MU860606">
    <property type="protein sequence ID" value="KAK4233265.1"/>
    <property type="molecule type" value="Genomic_DNA"/>
</dbReference>